<gene>
    <name evidence="4" type="ORF">CXB51_033981</name>
</gene>
<evidence type="ECO:0000259" key="3">
    <source>
        <dbReference type="Pfam" id="PF03732"/>
    </source>
</evidence>
<dbReference type="CDD" id="cd00303">
    <property type="entry name" value="retropepsin_like"/>
    <property type="match status" value="1"/>
</dbReference>
<dbReference type="Gene3D" id="2.40.70.10">
    <property type="entry name" value="Acid Proteases"/>
    <property type="match status" value="1"/>
</dbReference>
<dbReference type="PROSITE" id="PS00141">
    <property type="entry name" value="ASP_PROTEASE"/>
    <property type="match status" value="1"/>
</dbReference>
<name>A0A8J5XZE8_9ROSI</name>
<comment type="caution">
    <text evidence="4">The sequence shown here is derived from an EMBL/GenBank/DDBJ whole genome shotgun (WGS) entry which is preliminary data.</text>
</comment>
<feature type="compositionally biased region" description="Basic and acidic residues" evidence="2">
    <location>
        <begin position="345"/>
        <end position="354"/>
    </location>
</feature>
<feature type="compositionally biased region" description="Basic residues" evidence="2">
    <location>
        <begin position="365"/>
        <end position="381"/>
    </location>
</feature>
<sequence length="832" mass="94451">MSKEVVDQNEPMQNRGRVRKASHSREMLTALEDRVVNLEESVGNMKETLELVEGRTDGFDSMEEQLRDFVLDSLGANAEKLNDLVNSTTEKLAERDEYLEEMVLAMKKEMEELKGELMIYKVALSNGMLSSKPKQQAMDVPKPEKFKGARSARDVDNFLWEMEQYFRAMGIEDDAIKVNTASIYFTDVALLWWRRRSTDEKRGGNAIGTWEEFQRELRKQFYPQYAEKEARAKLRRLTQQGTVREYVRTFSELMLQISDLSEKEAFYWFEDGLKPWAKHELRRQGITELTIAMAEAESFVELGPTKDKFESSQPNGKGNGERNHEEDEEGHSDDGHSTDSTSGNEKPRDVKRGTDSSSGNERPRDAKRRSNNPRDKRKKIKCFLCQGPHMLRKCPKRSMMSAIQKKDEPKEEAKPIEGKPSRVNSMVLIPKTRNDRGGLMFVDINIAGQKRSALIDTGASDLFISEKAAKKLGLSIRKSNKKIKTVNSEEAPTVGVARNVELQIGEWKGKEDFEVIQLDDYDYVLGLNFLDRIQTVLFPWADEIHIVTGPLSKIVVPVHRDMKVGTKVLSSIQLVEDASYGRSINSTEQDATKAPSEKLVERESDMRPVESTVELPPLRKVDGASDFVGKEAMQKQSKRVNAASKVHCKHSDSVLNSDLLAWQDRRGPFKVRKQEGRGTVGGTKPRCVNRGDSNGIKSELGQVKVETSCQRNVLTSATVQVKRRRKPRQRFRRKGQPDCRASREEAKATREFQDESSQCNSEVATRALREWVGENVTGQSSKPVTMAQDAPHGGRSIRWGSFSPRELARFQELLEKPVRLKPGWPNSKDMAT</sequence>
<feature type="region of interest" description="Disordered" evidence="2">
    <location>
        <begin position="585"/>
        <end position="610"/>
    </location>
</feature>
<protein>
    <recommendedName>
        <fullName evidence="3">Retrotransposon gag domain-containing protein</fullName>
    </recommendedName>
</protein>
<feature type="compositionally biased region" description="Basic residues" evidence="2">
    <location>
        <begin position="721"/>
        <end position="734"/>
    </location>
</feature>
<dbReference type="Proteomes" id="UP000701853">
    <property type="component" value="Chromosome 12"/>
</dbReference>
<dbReference type="GO" id="GO:0004190">
    <property type="term" value="F:aspartic-type endopeptidase activity"/>
    <property type="evidence" value="ECO:0007669"/>
    <property type="project" value="InterPro"/>
</dbReference>
<dbReference type="EMBL" id="JAHUZN010000012">
    <property type="protein sequence ID" value="KAG8474013.1"/>
    <property type="molecule type" value="Genomic_DNA"/>
</dbReference>
<feature type="region of interest" description="Disordered" evidence="2">
    <location>
        <begin position="398"/>
        <end position="418"/>
    </location>
</feature>
<feature type="domain" description="Retrotransposon gag" evidence="3">
    <location>
        <begin position="181"/>
        <end position="274"/>
    </location>
</feature>
<keyword evidence="5" id="KW-1185">Reference proteome</keyword>
<feature type="compositionally biased region" description="Basic and acidic residues" evidence="2">
    <location>
        <begin position="735"/>
        <end position="753"/>
    </location>
</feature>
<reference evidence="4 5" key="1">
    <citation type="journal article" date="2021" name="bioRxiv">
        <title>The Gossypium anomalum genome as a resource for cotton improvement and evolutionary analysis of hybrid incompatibility.</title>
        <authorList>
            <person name="Grover C.E."/>
            <person name="Yuan D."/>
            <person name="Arick M.A."/>
            <person name="Miller E.R."/>
            <person name="Hu G."/>
            <person name="Peterson D.G."/>
            <person name="Wendel J.F."/>
            <person name="Udall J.A."/>
        </authorList>
    </citation>
    <scope>NUCLEOTIDE SEQUENCE [LARGE SCALE GENOMIC DNA]</scope>
    <source>
        <strain evidence="4">JFW-Udall</strain>
        <tissue evidence="4">Leaf</tissue>
    </source>
</reference>
<feature type="coiled-coil region" evidence="1">
    <location>
        <begin position="28"/>
        <end position="91"/>
    </location>
</feature>
<dbReference type="PANTHER" id="PTHR15503">
    <property type="entry name" value="LDOC1 RELATED"/>
    <property type="match status" value="1"/>
</dbReference>
<dbReference type="InterPro" id="IPR032567">
    <property type="entry name" value="RTL1-rel"/>
</dbReference>
<keyword evidence="1" id="KW-0175">Coiled coil</keyword>
<feature type="compositionally biased region" description="Basic and acidic residues" evidence="2">
    <location>
        <begin position="595"/>
        <end position="608"/>
    </location>
</feature>
<evidence type="ECO:0000313" key="4">
    <source>
        <dbReference type="EMBL" id="KAG8474013.1"/>
    </source>
</evidence>
<dbReference type="OrthoDB" id="1938670at2759"/>
<dbReference type="GO" id="GO:0006508">
    <property type="term" value="P:proteolysis"/>
    <property type="evidence" value="ECO:0007669"/>
    <property type="project" value="InterPro"/>
</dbReference>
<feature type="compositionally biased region" description="Basic and acidic residues" evidence="2">
    <location>
        <begin position="404"/>
        <end position="418"/>
    </location>
</feature>
<dbReference type="InterPro" id="IPR001969">
    <property type="entry name" value="Aspartic_peptidase_AS"/>
</dbReference>
<dbReference type="Pfam" id="PF03732">
    <property type="entry name" value="Retrotrans_gag"/>
    <property type="match status" value="1"/>
</dbReference>
<proteinExistence type="predicted"/>
<dbReference type="AlphaFoldDB" id="A0A8J5XZE8"/>
<feature type="region of interest" description="Disordered" evidence="2">
    <location>
        <begin position="1"/>
        <end position="22"/>
    </location>
</feature>
<evidence type="ECO:0000313" key="5">
    <source>
        <dbReference type="Proteomes" id="UP000701853"/>
    </source>
</evidence>
<feature type="region of interest" description="Disordered" evidence="2">
    <location>
        <begin position="302"/>
        <end position="382"/>
    </location>
</feature>
<dbReference type="Pfam" id="PF13975">
    <property type="entry name" value="gag-asp_proteas"/>
    <property type="match status" value="1"/>
</dbReference>
<dbReference type="SUPFAM" id="SSF50630">
    <property type="entry name" value="Acid proteases"/>
    <property type="match status" value="1"/>
</dbReference>
<evidence type="ECO:0000256" key="2">
    <source>
        <dbReference type="SAM" id="MobiDB-lite"/>
    </source>
</evidence>
<dbReference type="InterPro" id="IPR005162">
    <property type="entry name" value="Retrotrans_gag_dom"/>
</dbReference>
<evidence type="ECO:0000256" key="1">
    <source>
        <dbReference type="SAM" id="Coils"/>
    </source>
</evidence>
<feature type="region of interest" description="Disordered" evidence="2">
    <location>
        <begin position="721"/>
        <end position="759"/>
    </location>
</feature>
<organism evidence="4 5">
    <name type="scientific">Gossypium anomalum</name>
    <dbReference type="NCBI Taxonomy" id="47600"/>
    <lineage>
        <taxon>Eukaryota</taxon>
        <taxon>Viridiplantae</taxon>
        <taxon>Streptophyta</taxon>
        <taxon>Embryophyta</taxon>
        <taxon>Tracheophyta</taxon>
        <taxon>Spermatophyta</taxon>
        <taxon>Magnoliopsida</taxon>
        <taxon>eudicotyledons</taxon>
        <taxon>Gunneridae</taxon>
        <taxon>Pentapetalae</taxon>
        <taxon>rosids</taxon>
        <taxon>malvids</taxon>
        <taxon>Malvales</taxon>
        <taxon>Malvaceae</taxon>
        <taxon>Malvoideae</taxon>
        <taxon>Gossypium</taxon>
    </lineage>
</organism>
<dbReference type="PANTHER" id="PTHR15503:SF45">
    <property type="entry name" value="RNA-DIRECTED DNA POLYMERASE HOMOLOG"/>
    <property type="match status" value="1"/>
</dbReference>
<accession>A0A8J5XZE8</accession>
<feature type="region of interest" description="Disordered" evidence="2">
    <location>
        <begin position="774"/>
        <end position="801"/>
    </location>
</feature>
<dbReference type="InterPro" id="IPR021109">
    <property type="entry name" value="Peptidase_aspartic_dom_sf"/>
</dbReference>